<name>A0A0E0DFJ1_9ORYZ</name>
<reference evidence="2" key="2">
    <citation type="submission" date="2018-05" db="EMBL/GenBank/DDBJ databases">
        <title>OmerRS3 (Oryza meridionalis Reference Sequence Version 3).</title>
        <authorList>
            <person name="Zhang J."/>
            <person name="Kudrna D."/>
            <person name="Lee S."/>
            <person name="Talag J."/>
            <person name="Welchert J."/>
            <person name="Wing R.A."/>
        </authorList>
    </citation>
    <scope>NUCLEOTIDE SEQUENCE [LARGE SCALE GENOMIC DNA]</scope>
    <source>
        <strain evidence="2">cv. OR44</strain>
    </source>
</reference>
<feature type="region of interest" description="Disordered" evidence="1">
    <location>
        <begin position="9"/>
        <end position="55"/>
    </location>
</feature>
<evidence type="ECO:0000313" key="2">
    <source>
        <dbReference type="EnsemblPlants" id="OMERI04G14270.2"/>
    </source>
</evidence>
<dbReference type="EnsemblPlants" id="OMERI04G14270.2">
    <property type="protein sequence ID" value="OMERI04G14270.2"/>
    <property type="gene ID" value="OMERI04G14270"/>
</dbReference>
<dbReference type="Gramene" id="OMERI04G14270.2">
    <property type="protein sequence ID" value="OMERI04G14270.2"/>
    <property type="gene ID" value="OMERI04G14270"/>
</dbReference>
<protein>
    <submittedName>
        <fullName evidence="2">Uncharacterized protein</fullName>
    </submittedName>
</protein>
<sequence length="120" mass="13216">MAIRYYSAAQDKLSHRFSSSPRVISTSSPPRASPKTNQFPSSRPSKGAKGRATDRAMEEFKARSFVALSPSASAIQHEALNGLDRYRPQCRVATGKHAAQLDKSPKRSLLGLLPVRMKFD</sequence>
<proteinExistence type="predicted"/>
<feature type="compositionally biased region" description="Low complexity" evidence="1">
    <location>
        <begin position="16"/>
        <end position="30"/>
    </location>
</feature>
<evidence type="ECO:0000256" key="1">
    <source>
        <dbReference type="SAM" id="MobiDB-lite"/>
    </source>
</evidence>
<dbReference type="Proteomes" id="UP000008021">
    <property type="component" value="Chromosome 4"/>
</dbReference>
<evidence type="ECO:0000313" key="3">
    <source>
        <dbReference type="Proteomes" id="UP000008021"/>
    </source>
</evidence>
<feature type="compositionally biased region" description="Polar residues" evidence="1">
    <location>
        <begin position="34"/>
        <end position="44"/>
    </location>
</feature>
<reference evidence="2" key="1">
    <citation type="submission" date="2015-04" db="UniProtKB">
        <authorList>
            <consortium name="EnsemblPlants"/>
        </authorList>
    </citation>
    <scope>IDENTIFICATION</scope>
</reference>
<dbReference type="AlphaFoldDB" id="A0A0E0DFJ1"/>
<dbReference type="HOGENOM" id="CLU_2053413_0_0_1"/>
<keyword evidence="3" id="KW-1185">Reference proteome</keyword>
<organism evidence="2">
    <name type="scientific">Oryza meridionalis</name>
    <dbReference type="NCBI Taxonomy" id="40149"/>
    <lineage>
        <taxon>Eukaryota</taxon>
        <taxon>Viridiplantae</taxon>
        <taxon>Streptophyta</taxon>
        <taxon>Embryophyta</taxon>
        <taxon>Tracheophyta</taxon>
        <taxon>Spermatophyta</taxon>
        <taxon>Magnoliopsida</taxon>
        <taxon>Liliopsida</taxon>
        <taxon>Poales</taxon>
        <taxon>Poaceae</taxon>
        <taxon>BOP clade</taxon>
        <taxon>Oryzoideae</taxon>
        <taxon>Oryzeae</taxon>
        <taxon>Oryzinae</taxon>
        <taxon>Oryza</taxon>
    </lineage>
</organism>
<accession>A0A0E0DFJ1</accession>